<dbReference type="Gene3D" id="3.40.50.880">
    <property type="match status" value="1"/>
</dbReference>
<evidence type="ECO:0000313" key="4">
    <source>
        <dbReference type="EMBL" id="MDC7713167.1"/>
    </source>
</evidence>
<dbReference type="InterPro" id="IPR052158">
    <property type="entry name" value="INH-QAR"/>
</dbReference>
<dbReference type="Pfam" id="PF01965">
    <property type="entry name" value="DJ-1_PfpI"/>
    <property type="match status" value="1"/>
</dbReference>
<accession>A0ABT5IKT5</accession>
<dbReference type="InterPro" id="IPR018060">
    <property type="entry name" value="HTH_AraC"/>
</dbReference>
<dbReference type="InterPro" id="IPR009057">
    <property type="entry name" value="Homeodomain-like_sf"/>
</dbReference>
<dbReference type="SMART" id="SM00342">
    <property type="entry name" value="HTH_ARAC"/>
    <property type="match status" value="1"/>
</dbReference>
<name>A0ABT5IKT5_9NEIS</name>
<keyword evidence="5" id="KW-1185">Reference proteome</keyword>
<evidence type="ECO:0000259" key="3">
    <source>
        <dbReference type="PROSITE" id="PS01124"/>
    </source>
</evidence>
<organism evidence="4 5">
    <name type="scientific">Vogesella margarita</name>
    <dbReference type="NCBI Taxonomy" id="2984199"/>
    <lineage>
        <taxon>Bacteria</taxon>
        <taxon>Pseudomonadati</taxon>
        <taxon>Pseudomonadota</taxon>
        <taxon>Betaproteobacteria</taxon>
        <taxon>Neisseriales</taxon>
        <taxon>Chromobacteriaceae</taxon>
        <taxon>Vogesella</taxon>
    </lineage>
</organism>
<evidence type="ECO:0000256" key="1">
    <source>
        <dbReference type="ARBA" id="ARBA00023015"/>
    </source>
</evidence>
<dbReference type="SUPFAM" id="SSF52317">
    <property type="entry name" value="Class I glutamine amidotransferase-like"/>
    <property type="match status" value="1"/>
</dbReference>
<keyword evidence="1" id="KW-0805">Transcription regulation</keyword>
<dbReference type="CDD" id="cd03136">
    <property type="entry name" value="GATase1_AraC_ArgR_like"/>
    <property type="match status" value="1"/>
</dbReference>
<dbReference type="PANTHER" id="PTHR43130:SF3">
    <property type="entry name" value="HTH-TYPE TRANSCRIPTIONAL REGULATOR RV1931C"/>
    <property type="match status" value="1"/>
</dbReference>
<dbReference type="Gene3D" id="1.10.10.60">
    <property type="entry name" value="Homeodomain-like"/>
    <property type="match status" value="1"/>
</dbReference>
<dbReference type="PANTHER" id="PTHR43130">
    <property type="entry name" value="ARAC-FAMILY TRANSCRIPTIONAL REGULATOR"/>
    <property type="match status" value="1"/>
</dbReference>
<comment type="caution">
    <text evidence="4">The sequence shown here is derived from an EMBL/GenBank/DDBJ whole genome shotgun (WGS) entry which is preliminary data.</text>
</comment>
<dbReference type="InterPro" id="IPR029062">
    <property type="entry name" value="Class_I_gatase-like"/>
</dbReference>
<protein>
    <submittedName>
        <fullName evidence="4">Helix-turn-helix domain-containing protein</fullName>
    </submittedName>
</protein>
<dbReference type="SUPFAM" id="SSF46689">
    <property type="entry name" value="Homeodomain-like"/>
    <property type="match status" value="2"/>
</dbReference>
<dbReference type="InterPro" id="IPR002818">
    <property type="entry name" value="DJ-1/PfpI"/>
</dbReference>
<evidence type="ECO:0000256" key="2">
    <source>
        <dbReference type="ARBA" id="ARBA00023163"/>
    </source>
</evidence>
<reference evidence="4 5" key="1">
    <citation type="submission" date="2023-01" db="EMBL/GenBank/DDBJ databases">
        <title>Novel species of the genus Vogesella isolated from rivers.</title>
        <authorList>
            <person name="Lu H."/>
        </authorList>
    </citation>
    <scope>NUCLEOTIDE SEQUENCE [LARGE SCALE GENOMIC DNA]</scope>
    <source>
        <strain evidence="4 5">LYT5W</strain>
    </source>
</reference>
<proteinExistence type="predicted"/>
<evidence type="ECO:0000313" key="5">
    <source>
        <dbReference type="Proteomes" id="UP001222030"/>
    </source>
</evidence>
<gene>
    <name evidence="4" type="ORF">PQU96_03310</name>
</gene>
<dbReference type="EMBL" id="JAQQLE010000002">
    <property type="protein sequence ID" value="MDC7713167.1"/>
    <property type="molecule type" value="Genomic_DNA"/>
</dbReference>
<dbReference type="PROSITE" id="PS01124">
    <property type="entry name" value="HTH_ARAC_FAMILY_2"/>
    <property type="match status" value="1"/>
</dbReference>
<dbReference type="Pfam" id="PF12833">
    <property type="entry name" value="HTH_18"/>
    <property type="match status" value="1"/>
</dbReference>
<dbReference type="RefSeq" id="WP_272770829.1">
    <property type="nucleotide sequence ID" value="NZ_JAQQLE010000002.1"/>
</dbReference>
<dbReference type="Proteomes" id="UP001222030">
    <property type="component" value="Unassembled WGS sequence"/>
</dbReference>
<sequence length="339" mass="36948">MTPPDVSDVRFLLLPLPDFALLPFAGFLDKLRFSADDEDYSRQRYCRWTIAGLAAGSIRASCGALLQAEHALAELDPGDYDYLVLFGSRQAGAMSALAPGCQSLLRGIAARGVKLVSIDNACFLLAACGLLDGYRVAVHWRHVAEFQASFPRVRLEPEALYLQDGARLSCAGGTAAIDLAVALLGRHSGRERALKGLADMLVDDSRGSRHALRSLDGAARDSGPLERAIAQMRDWLAGPHHIERLARAVGISRRQLDRLFHAGHGMSASDYWLEMRLQHVRWRLLNSPHSLATLADEVGAADSSYLGKLFRRRFGLPPGACRRQAGVLAEADGERAGER</sequence>
<keyword evidence="2" id="KW-0804">Transcription</keyword>
<feature type="domain" description="HTH araC/xylS-type" evidence="3">
    <location>
        <begin position="226"/>
        <end position="324"/>
    </location>
</feature>